<reference evidence="11" key="1">
    <citation type="submission" date="2016-10" db="EMBL/GenBank/DDBJ databases">
        <authorList>
            <person name="Varghese N."/>
            <person name="Submissions S."/>
        </authorList>
    </citation>
    <scope>NUCLEOTIDE SEQUENCE [LARGE SCALE GENOMIC DNA]</scope>
    <source>
        <strain evidence="11">CGMCC 1.10370</strain>
    </source>
</reference>
<name>A0A1I1P9D7_9FLAO</name>
<dbReference type="EMBL" id="FOMH01000004">
    <property type="protein sequence ID" value="SFD06551.1"/>
    <property type="molecule type" value="Genomic_DNA"/>
</dbReference>
<feature type="domain" description="ABC3 transporter permease C-terminal" evidence="8">
    <location>
        <begin position="292"/>
        <end position="407"/>
    </location>
</feature>
<feature type="transmembrane region" description="Helical" evidence="7">
    <location>
        <begin position="21"/>
        <end position="42"/>
    </location>
</feature>
<organism evidence="10 11">
    <name type="scientific">Flavobacterium phragmitis</name>
    <dbReference type="NCBI Taxonomy" id="739143"/>
    <lineage>
        <taxon>Bacteria</taxon>
        <taxon>Pseudomonadati</taxon>
        <taxon>Bacteroidota</taxon>
        <taxon>Flavobacteriia</taxon>
        <taxon>Flavobacteriales</taxon>
        <taxon>Flavobacteriaceae</taxon>
        <taxon>Flavobacterium</taxon>
    </lineage>
</organism>
<evidence type="ECO:0000256" key="5">
    <source>
        <dbReference type="ARBA" id="ARBA00023136"/>
    </source>
</evidence>
<evidence type="ECO:0000313" key="10">
    <source>
        <dbReference type="EMBL" id="SFD06551.1"/>
    </source>
</evidence>
<dbReference type="Pfam" id="PF02687">
    <property type="entry name" value="FtsX"/>
    <property type="match status" value="1"/>
</dbReference>
<feature type="transmembrane region" description="Helical" evidence="7">
    <location>
        <begin position="287"/>
        <end position="311"/>
    </location>
</feature>
<dbReference type="InterPro" id="IPR003838">
    <property type="entry name" value="ABC3_permease_C"/>
</dbReference>
<sequence>MFNIERWQEIFEAISKNRLRTFLTGISVASGIFILVILLGAGKGLQNGIEKQFERDAAGIIEVWSGTTTKEFKGLNPGRRVQFRNSDYNQSVQKFEDKLDLRASTNNYWGQSFAYGKESGNYQFRGVDPDYGGIENLTIVQGRYINAKDLESNAKVAVIGMKLKQDLLKDKEAIGEEILINNISFKVVGVFTDPGGEREETRAYLPLTTVQKTFGGGDKISNLFFTLKKTDNYDEALAQSEKFTQDLKDLLKSKNMVAPEDDSGVGVYNSVKDAKQFYDLNLYIRLFFWWVGICTIIAGVVGVSNIMLIIVKERTKEIGIRKALGASPFSIISMILHESIFITTIAGFVGLLASLLLLEFVGPMVQSEFFRNPEVDFGVALTTLILLVFAGAMAGFFPAYRAAKIKPIVALRDE</sequence>
<dbReference type="PANTHER" id="PTHR30572:SF4">
    <property type="entry name" value="ABC TRANSPORTER PERMEASE YTRF"/>
    <property type="match status" value="1"/>
</dbReference>
<evidence type="ECO:0000256" key="4">
    <source>
        <dbReference type="ARBA" id="ARBA00022989"/>
    </source>
</evidence>
<feature type="domain" description="MacB-like periplasmic core" evidence="9">
    <location>
        <begin position="21"/>
        <end position="240"/>
    </location>
</feature>
<dbReference type="GO" id="GO:0022857">
    <property type="term" value="F:transmembrane transporter activity"/>
    <property type="evidence" value="ECO:0007669"/>
    <property type="project" value="TreeGrafter"/>
</dbReference>
<evidence type="ECO:0000256" key="7">
    <source>
        <dbReference type="SAM" id="Phobius"/>
    </source>
</evidence>
<feature type="transmembrane region" description="Helical" evidence="7">
    <location>
        <begin position="377"/>
        <end position="397"/>
    </location>
</feature>
<dbReference type="RefSeq" id="WP_091492379.1">
    <property type="nucleotide sequence ID" value="NZ_FOMH01000004.1"/>
</dbReference>
<keyword evidence="4 7" id="KW-1133">Transmembrane helix</keyword>
<evidence type="ECO:0000256" key="3">
    <source>
        <dbReference type="ARBA" id="ARBA00022692"/>
    </source>
</evidence>
<evidence type="ECO:0000256" key="6">
    <source>
        <dbReference type="ARBA" id="ARBA00038076"/>
    </source>
</evidence>
<evidence type="ECO:0000259" key="8">
    <source>
        <dbReference type="Pfam" id="PF02687"/>
    </source>
</evidence>
<dbReference type="PANTHER" id="PTHR30572">
    <property type="entry name" value="MEMBRANE COMPONENT OF TRANSPORTER-RELATED"/>
    <property type="match status" value="1"/>
</dbReference>
<dbReference type="AlphaFoldDB" id="A0A1I1P9D7"/>
<dbReference type="OrthoDB" id="9770036at2"/>
<accession>A0A1I1P9D7</accession>
<protein>
    <submittedName>
        <fullName evidence="10">Putative ABC transport system permease protein</fullName>
    </submittedName>
</protein>
<dbReference type="Proteomes" id="UP000199672">
    <property type="component" value="Unassembled WGS sequence"/>
</dbReference>
<keyword evidence="3 7" id="KW-0812">Transmembrane</keyword>
<evidence type="ECO:0000313" key="11">
    <source>
        <dbReference type="Proteomes" id="UP000199672"/>
    </source>
</evidence>
<evidence type="ECO:0000256" key="2">
    <source>
        <dbReference type="ARBA" id="ARBA00022475"/>
    </source>
</evidence>
<dbReference type="InterPro" id="IPR025857">
    <property type="entry name" value="MacB_PCD"/>
</dbReference>
<dbReference type="GO" id="GO:0005886">
    <property type="term" value="C:plasma membrane"/>
    <property type="evidence" value="ECO:0007669"/>
    <property type="project" value="UniProtKB-SubCell"/>
</dbReference>
<keyword evidence="2" id="KW-1003">Cell membrane</keyword>
<keyword evidence="11" id="KW-1185">Reference proteome</keyword>
<proteinExistence type="inferred from homology"/>
<comment type="similarity">
    <text evidence="6">Belongs to the ABC-4 integral membrane protein family.</text>
</comment>
<comment type="subcellular location">
    <subcellularLocation>
        <location evidence="1">Cell membrane</location>
        <topology evidence="1">Multi-pass membrane protein</topology>
    </subcellularLocation>
</comment>
<gene>
    <name evidence="10" type="ORF">SAMN05216297_10422</name>
</gene>
<evidence type="ECO:0000256" key="1">
    <source>
        <dbReference type="ARBA" id="ARBA00004651"/>
    </source>
</evidence>
<dbReference type="InterPro" id="IPR050250">
    <property type="entry name" value="Macrolide_Exporter_MacB"/>
</dbReference>
<keyword evidence="5 7" id="KW-0472">Membrane</keyword>
<evidence type="ECO:0000259" key="9">
    <source>
        <dbReference type="Pfam" id="PF12704"/>
    </source>
</evidence>
<dbReference type="STRING" id="739143.SAMN05216297_10422"/>
<dbReference type="Pfam" id="PF12704">
    <property type="entry name" value="MacB_PCD"/>
    <property type="match status" value="1"/>
</dbReference>
<feature type="transmembrane region" description="Helical" evidence="7">
    <location>
        <begin position="331"/>
        <end position="357"/>
    </location>
</feature>